<comment type="subcellular location">
    <subcellularLocation>
        <location evidence="1">Membrane</location>
        <topology evidence="1">Multi-pass membrane protein</topology>
    </subcellularLocation>
</comment>
<dbReference type="PANTHER" id="PTHR12778">
    <property type="entry name" value="SOLUTE CARRIER FAMILY 33 ACETYL-COA TRANSPORTER -RELATED"/>
    <property type="match status" value="1"/>
</dbReference>
<dbReference type="Pfam" id="PF07690">
    <property type="entry name" value="MFS_1"/>
    <property type="match status" value="1"/>
</dbReference>
<organism evidence="7 8">
    <name type="scientific">Mucilaginibacter glaciei</name>
    <dbReference type="NCBI Taxonomy" id="2772109"/>
    <lineage>
        <taxon>Bacteria</taxon>
        <taxon>Pseudomonadati</taxon>
        <taxon>Bacteroidota</taxon>
        <taxon>Sphingobacteriia</taxon>
        <taxon>Sphingobacteriales</taxon>
        <taxon>Sphingobacteriaceae</taxon>
        <taxon>Mucilaginibacter</taxon>
    </lineage>
</organism>
<dbReference type="PANTHER" id="PTHR12778:SF10">
    <property type="entry name" value="MAJOR FACILITATOR SUPERFAMILY DOMAIN-CONTAINING PROTEIN 3"/>
    <property type="match status" value="1"/>
</dbReference>
<evidence type="ECO:0000256" key="5">
    <source>
        <dbReference type="ARBA" id="ARBA00023136"/>
    </source>
</evidence>
<dbReference type="GO" id="GO:0016020">
    <property type="term" value="C:membrane"/>
    <property type="evidence" value="ECO:0007669"/>
    <property type="project" value="UniProtKB-SubCell"/>
</dbReference>
<dbReference type="InterPro" id="IPR011701">
    <property type="entry name" value="MFS"/>
</dbReference>
<gene>
    <name evidence="7" type="ORF">IDJ76_01505</name>
</gene>
<name>A0A926S083_9SPHI</name>
<reference evidence="7" key="1">
    <citation type="submission" date="2020-09" db="EMBL/GenBank/DDBJ databases">
        <title>Novel species of Mucilaginibacter isolated from a glacier on the Tibetan Plateau.</title>
        <authorList>
            <person name="Liu Q."/>
            <person name="Xin Y.-H."/>
        </authorList>
    </citation>
    <scope>NUCLEOTIDE SEQUENCE</scope>
    <source>
        <strain evidence="7">ZB1P21</strain>
    </source>
</reference>
<dbReference type="AlphaFoldDB" id="A0A926S083"/>
<feature type="transmembrane region" description="Helical" evidence="6">
    <location>
        <begin position="41"/>
        <end position="59"/>
    </location>
</feature>
<feature type="transmembrane region" description="Helical" evidence="6">
    <location>
        <begin position="6"/>
        <end position="29"/>
    </location>
</feature>
<keyword evidence="3 6" id="KW-0812">Transmembrane</keyword>
<evidence type="ECO:0000256" key="4">
    <source>
        <dbReference type="ARBA" id="ARBA00022989"/>
    </source>
</evidence>
<comment type="caution">
    <text evidence="7">The sequence shown here is derived from an EMBL/GenBank/DDBJ whole genome shotgun (WGS) entry which is preliminary data.</text>
</comment>
<accession>A0A926S083</accession>
<feature type="transmembrane region" description="Helical" evidence="6">
    <location>
        <begin position="300"/>
        <end position="320"/>
    </location>
</feature>
<dbReference type="EMBL" id="JACWMX010000001">
    <property type="protein sequence ID" value="MBD1391763.1"/>
    <property type="molecule type" value="Genomic_DNA"/>
</dbReference>
<protein>
    <submittedName>
        <fullName evidence="7">MFS transporter</fullName>
    </submittedName>
</protein>
<dbReference type="Proteomes" id="UP000619078">
    <property type="component" value="Unassembled WGS sequence"/>
</dbReference>
<evidence type="ECO:0000256" key="6">
    <source>
        <dbReference type="SAM" id="Phobius"/>
    </source>
</evidence>
<evidence type="ECO:0000313" key="8">
    <source>
        <dbReference type="Proteomes" id="UP000619078"/>
    </source>
</evidence>
<dbReference type="Gene3D" id="1.20.1250.20">
    <property type="entry name" value="MFS general substrate transporter like domains"/>
    <property type="match status" value="2"/>
</dbReference>
<feature type="transmembrane region" description="Helical" evidence="6">
    <location>
        <begin position="268"/>
        <end position="288"/>
    </location>
</feature>
<feature type="transmembrane region" description="Helical" evidence="6">
    <location>
        <begin position="167"/>
        <end position="186"/>
    </location>
</feature>
<sequence length="419" mass="46425">MRYFTFFYLYIMQGIPSGFALTAVANYLAAKGLSSSSIGTFVAIVGIPWIIQFFWGPIIDRYQFSVIGHRKHWVVLTQALAFLASLSLLLVHDPVKQLTLMSVVFFIHSNFASVQDASVDAIAISIVPDAERGRVNAFMRGGYLLGVAVGSAGLSTVMHYYGFFYAAAAQSALLLVMTALTFCIRLDNTDGFIPSFNFRSSVRPGADQLDNPKLKWLFTQLYRGIMEKRNLRTFGVIALVYTCNSIFIRSFSFHLIHNLHWADNAMSVLQGGWGIIATLLVTLGGGVIADRIGPGRLQIWVMAGVCLFLILFNSFGLMWVHKPLSITGLMLWNFADPMFSVAAMPILMALCRKKVEGSQFTAYMAMVNFCDVMGSYISGWAMTYTTAPIIGMVCGCLIFILIAFKIFKKEQSMIANYAV</sequence>
<dbReference type="InterPro" id="IPR036259">
    <property type="entry name" value="MFS_trans_sf"/>
</dbReference>
<keyword evidence="2" id="KW-0813">Transport</keyword>
<evidence type="ECO:0000256" key="3">
    <source>
        <dbReference type="ARBA" id="ARBA00022692"/>
    </source>
</evidence>
<keyword evidence="5 6" id="KW-0472">Membrane</keyword>
<feature type="transmembrane region" description="Helical" evidence="6">
    <location>
        <begin position="387"/>
        <end position="407"/>
    </location>
</feature>
<feature type="transmembrane region" description="Helical" evidence="6">
    <location>
        <begin position="326"/>
        <end position="350"/>
    </location>
</feature>
<evidence type="ECO:0000256" key="1">
    <source>
        <dbReference type="ARBA" id="ARBA00004141"/>
    </source>
</evidence>
<proteinExistence type="predicted"/>
<evidence type="ECO:0000256" key="2">
    <source>
        <dbReference type="ARBA" id="ARBA00022448"/>
    </source>
</evidence>
<keyword evidence="8" id="KW-1185">Reference proteome</keyword>
<feature type="transmembrane region" description="Helical" evidence="6">
    <location>
        <begin position="233"/>
        <end position="256"/>
    </location>
</feature>
<dbReference type="InterPro" id="IPR004752">
    <property type="entry name" value="AmpG_permease/AT-1"/>
</dbReference>
<feature type="transmembrane region" description="Helical" evidence="6">
    <location>
        <begin position="362"/>
        <end position="381"/>
    </location>
</feature>
<dbReference type="SUPFAM" id="SSF103473">
    <property type="entry name" value="MFS general substrate transporter"/>
    <property type="match status" value="1"/>
</dbReference>
<evidence type="ECO:0000313" key="7">
    <source>
        <dbReference type="EMBL" id="MBD1391763.1"/>
    </source>
</evidence>
<dbReference type="GO" id="GO:0022857">
    <property type="term" value="F:transmembrane transporter activity"/>
    <property type="evidence" value="ECO:0007669"/>
    <property type="project" value="InterPro"/>
</dbReference>
<keyword evidence="4 6" id="KW-1133">Transmembrane helix</keyword>
<feature type="transmembrane region" description="Helical" evidence="6">
    <location>
        <begin position="71"/>
        <end position="91"/>
    </location>
</feature>